<dbReference type="EMBL" id="MT776526">
    <property type="protein sequence ID" value="QNT35592.1"/>
    <property type="molecule type" value="Genomic_DNA"/>
</dbReference>
<dbReference type="Pfam" id="PF03235">
    <property type="entry name" value="GmrSD_N"/>
    <property type="match status" value="1"/>
</dbReference>
<proteinExistence type="predicted"/>
<dbReference type="AlphaFoldDB" id="A0A7H1KNS8"/>
<evidence type="ECO:0000259" key="1">
    <source>
        <dbReference type="Pfam" id="PF03235"/>
    </source>
</evidence>
<accession>A0A7H1KNS8</accession>
<gene>
    <name evidence="2" type="ORF">HCAOCCDF_00040</name>
</gene>
<name>A0A7H1KNS8_9EURY</name>
<organism evidence="2">
    <name type="scientific">uncultured Methanosarcinales archaeon</name>
    <dbReference type="NCBI Taxonomy" id="183757"/>
    <lineage>
        <taxon>Archaea</taxon>
        <taxon>Methanobacteriati</taxon>
        <taxon>Methanobacteriota</taxon>
        <taxon>Stenosarchaea group</taxon>
        <taxon>Methanomicrobia</taxon>
        <taxon>Methanosarcinales</taxon>
        <taxon>environmental samples</taxon>
    </lineage>
</organism>
<sequence>MSDLNRTIYLPAIQREFVWTTDGIEKLFDSIMGDYPISSFLFWKIQENNKKDWTSYEFIRDHDQESPHNTEADLSGVNRDVYLVLDGQQRLTSLYIGLKGSYRYFYYTWRKTELYLNLLKKPIRSEENQEELVYQFQFRESPETNNPDKEFWYRVGKILDFMDSEDAKADLRKEMQYFDDSKQDNANKLLGRLHTRIHIYPFINFYEEKSQDYDKVVEVFIRANTGGKNLEYSDILLSTATAKWKNLNAREEIQNFTDSINKIGSGYRFGKDFVLKGSLYLTEDLPIQYKVKNFTKDNLEKIENNWDTIKKNIEDTVRLVDKYGFNVKNITSTGALLPISFYLMKLDKNNFVDSSDGLDVENQKIMQKWLILSLLKNVFGGSSDTTLKNMRDALINQTTFSTFPSKELNKKLSIESNFSEMEIDNILNINYSTKYSFLVLSLLYPNRDWKGNKYQEDHIFPKTEFTPKRLEARGYDEETINKYRRYFNTILNLQLLTDKENLEKSSQDFGLWITTRDSNFKERHSIPDIESYDFDCFLEFIGERCKPIKKKLEFLSA</sequence>
<dbReference type="PANTHER" id="PTHR37292:SF2">
    <property type="entry name" value="DUF262 DOMAIN-CONTAINING PROTEIN"/>
    <property type="match status" value="1"/>
</dbReference>
<dbReference type="InterPro" id="IPR004919">
    <property type="entry name" value="GmrSD_N"/>
</dbReference>
<reference evidence="2" key="1">
    <citation type="submission" date="2020-07" db="EMBL/GenBank/DDBJ databases">
        <title>Unique genomic features of the anaerobic methanotrophic archaea.</title>
        <authorList>
            <person name="Chadwick G.L."/>
            <person name="Skennerton C.T."/>
            <person name="Laso-Perez R."/>
            <person name="Leu A.O."/>
            <person name="Speth D.R."/>
            <person name="Yu H."/>
            <person name="Morgan-Lang C."/>
            <person name="Hatzenpichler R."/>
            <person name="Goudeau D."/>
            <person name="Malmstrom R."/>
            <person name="Brazelton W.J."/>
            <person name="Woyke T."/>
            <person name="Hallam S.J."/>
            <person name="Tyson G.W."/>
            <person name="Wegener G."/>
            <person name="Boetius A."/>
            <person name="Orphan V."/>
        </authorList>
    </citation>
    <scope>NUCLEOTIDE SEQUENCE</scope>
</reference>
<dbReference type="PANTHER" id="PTHR37292">
    <property type="entry name" value="VNG6097C"/>
    <property type="match status" value="1"/>
</dbReference>
<feature type="domain" description="GmrSD restriction endonucleases N-terminal" evidence="1">
    <location>
        <begin position="6"/>
        <end position="238"/>
    </location>
</feature>
<protein>
    <recommendedName>
        <fullName evidence="1">GmrSD restriction endonucleases N-terminal domain-containing protein</fullName>
    </recommendedName>
</protein>
<evidence type="ECO:0000313" key="2">
    <source>
        <dbReference type="EMBL" id="QNT35592.1"/>
    </source>
</evidence>